<dbReference type="SUPFAM" id="SSF63411">
    <property type="entry name" value="LuxS/MPP-like metallohydrolase"/>
    <property type="match status" value="4"/>
</dbReference>
<dbReference type="InterPro" id="IPR055130">
    <property type="entry name" value="PreP_C"/>
</dbReference>
<dbReference type="Pfam" id="PF05193">
    <property type="entry name" value="Peptidase_M16_C"/>
    <property type="match status" value="1"/>
</dbReference>
<keyword evidence="3" id="KW-1185">Reference proteome</keyword>
<dbReference type="Pfam" id="PF00675">
    <property type="entry name" value="Peptidase_M16"/>
    <property type="match status" value="1"/>
</dbReference>
<dbReference type="GO" id="GO:0004222">
    <property type="term" value="F:metalloendopeptidase activity"/>
    <property type="evidence" value="ECO:0007669"/>
    <property type="project" value="TreeGrafter"/>
</dbReference>
<dbReference type="KEGG" id="cpf:CPF_1656"/>
<dbReference type="EMBL" id="CP000246">
    <property type="protein sequence ID" value="ABG83211.1"/>
    <property type="molecule type" value="Genomic_DNA"/>
</dbReference>
<dbReference type="GO" id="GO:0046872">
    <property type="term" value="F:metal ion binding"/>
    <property type="evidence" value="ECO:0007669"/>
    <property type="project" value="InterPro"/>
</dbReference>
<dbReference type="Gene3D" id="3.30.830.10">
    <property type="entry name" value="Metalloenzyme, LuxS/M16 peptidase-like"/>
    <property type="match status" value="4"/>
</dbReference>
<dbReference type="InterPro" id="IPR011249">
    <property type="entry name" value="Metalloenz_LuxS/M16"/>
</dbReference>
<proteinExistence type="predicted"/>
<dbReference type="InterPro" id="IPR013578">
    <property type="entry name" value="Peptidase_M16C_assoc"/>
</dbReference>
<gene>
    <name evidence="2" type="ordered locus">CPF_1656</name>
</gene>
<dbReference type="AlphaFoldDB" id="A0A0H2YRZ9"/>
<dbReference type="PaxDb" id="195103-CPF_1656"/>
<dbReference type="GeneID" id="93002056"/>
<dbReference type="Pfam" id="PF22516">
    <property type="entry name" value="PreP_C"/>
    <property type="match status" value="1"/>
</dbReference>
<sequence length="973" mass="112074">MNFKENNIYSGFKLLNIENLNEIGGVGLRFEHEKTKAKLIKILSEDDNKCFAIGFRTPPENSTGVPHILEHSVLCGSRKFNTKEPFVELLKGSLNTFLNAMTYPDKTIYPVASRNEKDFMNLMDVYLDAVLYPNIYKHKEIFMQEGWHYYIENKEDELKYNGVVYNEMKGAYSSPDSILYRKIPQTIYPDTCYALSSGGDPDEIPNLTYEEFVEFHKKYYHPSNSYIFLYGNGDTEKELEFINEEYLKNFEYKEIDSEIKEQKSFESMKEESFTYGIAESEDLNHKSYYSLNFVIGDATDGEKGLAFDVLAYLLTRSTAAPLKKALIDAGIGKAVSGDFDNSTKQSAFTVLVKNAELNKEEEFKKVVMDTLKDLVENGIDKELIEASINRVEFELREGDYGSYPNGLIYYLKVMDSWLYDGDPYVHLEYEKNLEKIKSALTSNYFEDLIEKYMINNTHSSLVSLHPEKGINEKKSAELKKKLEEIKNSFDEKTLNEIIDNCKKLKERQSTPDKKEDLESIPMLSLEDIDKEATKIPTEEKEIDGITTLHHDFHTNKIDYVNFFFNTNSVPEDLIPYVGLLCDILGKCGTENYDYSKLSNAINISTGGISFGAITFANLKKNNEFRPYLEISYKALSSKTNKAIELVDEIVNHTDLDDMDRIMQIIREKRARLEGAIFDSGHRIAMKKVLSYSTNRGAYDEKISGLDYYDFLVNIEKEDKKSKISDSLKKVRDLIFNKGNMLISYSGKEEEYENFKEKVKYLISKTNNNDFEKEEYNFELGKKNEGLLTQGNVQYVAKGGNYKTHGYKYSGALSLLESILGFDYLWNAVRVKGGAYGVFSNFRRDGGAYIVSYRDPNIKSTLEAYDNIPKYLNDFEADEREMTKYIIGTIRKYDQPISNGIKGDIAVSYYLSNFTYEDLQKEREEIINADVEKIKSFAPMIKDLMKEDYICVLGNEEKIKENKDLFNNIKSVIK</sequence>
<organism evidence="2 3">
    <name type="scientific">Clostridium perfringens (strain ATCC 13124 / DSM 756 / JCM 1290 / NCIMB 6125 / NCTC 8237 / Type A)</name>
    <dbReference type="NCBI Taxonomy" id="195103"/>
    <lineage>
        <taxon>Bacteria</taxon>
        <taxon>Bacillati</taxon>
        <taxon>Bacillota</taxon>
        <taxon>Clostridia</taxon>
        <taxon>Eubacteriales</taxon>
        <taxon>Clostridiaceae</taxon>
        <taxon>Clostridium</taxon>
    </lineage>
</organism>
<accession>A0A0H2YRZ9</accession>
<dbReference type="FunFam" id="3.30.830.10:FF:000034">
    <property type="entry name" value="presequence protease 1, chloroplastic/mitochondrial"/>
    <property type="match status" value="1"/>
</dbReference>
<dbReference type="eggNOG" id="COG1026">
    <property type="taxonomic scope" value="Bacteria"/>
</dbReference>
<dbReference type="RefSeq" id="WP_011590829.1">
    <property type="nucleotide sequence ID" value="NC_008261.1"/>
</dbReference>
<dbReference type="STRING" id="195103.CPF_1656"/>
<name>A0A0H2YRZ9_CLOP1</name>
<dbReference type="InterPro" id="IPR007863">
    <property type="entry name" value="Peptidase_M16_C"/>
</dbReference>
<dbReference type="PANTHER" id="PTHR43016:SF13">
    <property type="entry name" value="PRESEQUENCE PROTEASE, MITOCHONDRIAL"/>
    <property type="match status" value="1"/>
</dbReference>
<dbReference type="Pfam" id="PF08367">
    <property type="entry name" value="M16C_assoc"/>
    <property type="match status" value="1"/>
</dbReference>
<feature type="domain" description="Peptidase M16C associated" evidence="1">
    <location>
        <begin position="464"/>
        <end position="714"/>
    </location>
</feature>
<dbReference type="InterPro" id="IPR011765">
    <property type="entry name" value="Pept_M16_N"/>
</dbReference>
<protein>
    <submittedName>
        <fullName evidence="2">Peptidase</fullName>
    </submittedName>
</protein>
<dbReference type="GO" id="GO:0016485">
    <property type="term" value="P:protein processing"/>
    <property type="evidence" value="ECO:0007669"/>
    <property type="project" value="TreeGrafter"/>
</dbReference>
<evidence type="ECO:0000259" key="1">
    <source>
        <dbReference type="SMART" id="SM01264"/>
    </source>
</evidence>
<evidence type="ECO:0000313" key="3">
    <source>
        <dbReference type="Proteomes" id="UP000001823"/>
    </source>
</evidence>
<reference evidence="2 3" key="1">
    <citation type="journal article" date="2006" name="Genome Res.">
        <title>Skewed genomic variability in strains of the toxigenic bacterial pathogen, Clostridium perfringens.</title>
        <authorList>
            <person name="Myers G.S."/>
            <person name="Rasko D.A."/>
            <person name="Cheung J.K."/>
            <person name="Ravel J."/>
            <person name="Seshadri R."/>
            <person name="Deboy R.T."/>
            <person name="Ren Q."/>
            <person name="Varga J."/>
            <person name="Awad M.M."/>
            <person name="Brinkac L.M."/>
            <person name="Daugherty S.C."/>
            <person name="Haft D.H."/>
            <person name="Dodson R.J."/>
            <person name="Madupu R."/>
            <person name="Nelson W.C."/>
            <person name="Rosovitz M.J."/>
            <person name="Sullivan S.A."/>
            <person name="Khouri H."/>
            <person name="Dimitrov G.I."/>
            <person name="Watkins K.L."/>
            <person name="Mulligan S."/>
            <person name="Benton J."/>
            <person name="Radune D."/>
            <person name="Fisher D.J."/>
            <person name="Atkins H.S."/>
            <person name="Hiscox T."/>
            <person name="Jost B.H."/>
            <person name="Billington S.J."/>
            <person name="Songer J.G."/>
            <person name="McClane B.A."/>
            <person name="Titball R.W."/>
            <person name="Rood J.I."/>
            <person name="Melville S.B."/>
            <person name="Paulsen I.T."/>
        </authorList>
    </citation>
    <scope>NUCLEOTIDE SEQUENCE [LARGE SCALE GENOMIC DNA]</scope>
    <source>
        <strain evidence="3">ATCC 13124 / DSM 756 / JCM 1290 / NCIMB 6125 / NCTC 8237 / S 107 / Type A</strain>
    </source>
</reference>
<dbReference type="Proteomes" id="UP000001823">
    <property type="component" value="Chromosome"/>
</dbReference>
<dbReference type="SMART" id="SM01264">
    <property type="entry name" value="M16C_associated"/>
    <property type="match status" value="1"/>
</dbReference>
<evidence type="ECO:0000313" key="2">
    <source>
        <dbReference type="EMBL" id="ABG83211.1"/>
    </source>
</evidence>
<dbReference type="PANTHER" id="PTHR43016">
    <property type="entry name" value="PRESEQUENCE PROTEASE"/>
    <property type="match status" value="1"/>
</dbReference>
<dbReference type="HOGENOM" id="CLU_009165_1_0_9"/>